<feature type="non-terminal residue" evidence="1">
    <location>
        <position position="1"/>
    </location>
</feature>
<dbReference type="Proteomes" id="UP001233999">
    <property type="component" value="Unassembled WGS sequence"/>
</dbReference>
<protein>
    <submittedName>
        <fullName evidence="1">Uncharacterized protein</fullName>
    </submittedName>
</protein>
<comment type="caution">
    <text evidence="1">The sequence shown here is derived from an EMBL/GenBank/DDBJ whole genome shotgun (WGS) entry which is preliminary data.</text>
</comment>
<sequence length="63" mass="7185">IFPLDLAEFCSKIFSQTIYIQKSKKKKLMNFEIPGDKSVGRPKVSKENVAAATHFKHKVNGYQ</sequence>
<evidence type="ECO:0000313" key="2">
    <source>
        <dbReference type="Proteomes" id="UP001233999"/>
    </source>
</evidence>
<dbReference type="AlphaFoldDB" id="A0AAD7ZUL5"/>
<organism evidence="1 2">
    <name type="scientific">Diploptera punctata</name>
    <name type="common">Pacific beetle cockroach</name>
    <dbReference type="NCBI Taxonomy" id="6984"/>
    <lineage>
        <taxon>Eukaryota</taxon>
        <taxon>Metazoa</taxon>
        <taxon>Ecdysozoa</taxon>
        <taxon>Arthropoda</taxon>
        <taxon>Hexapoda</taxon>
        <taxon>Insecta</taxon>
        <taxon>Pterygota</taxon>
        <taxon>Neoptera</taxon>
        <taxon>Polyneoptera</taxon>
        <taxon>Dictyoptera</taxon>
        <taxon>Blattodea</taxon>
        <taxon>Blaberoidea</taxon>
        <taxon>Blaberidae</taxon>
        <taxon>Diplopterinae</taxon>
        <taxon>Diploptera</taxon>
    </lineage>
</organism>
<proteinExistence type="predicted"/>
<reference evidence="1" key="1">
    <citation type="journal article" date="2023" name="IScience">
        <title>Live-bearing cockroach genome reveals convergent evolutionary mechanisms linked to viviparity in insects and beyond.</title>
        <authorList>
            <person name="Fouks B."/>
            <person name="Harrison M.C."/>
            <person name="Mikhailova A.A."/>
            <person name="Marchal E."/>
            <person name="English S."/>
            <person name="Carruthers M."/>
            <person name="Jennings E.C."/>
            <person name="Chiamaka E.L."/>
            <person name="Frigard R.A."/>
            <person name="Pippel M."/>
            <person name="Attardo G.M."/>
            <person name="Benoit J.B."/>
            <person name="Bornberg-Bauer E."/>
            <person name="Tobe S.S."/>
        </authorList>
    </citation>
    <scope>NUCLEOTIDE SEQUENCE</scope>
    <source>
        <strain evidence="1">Stay&amp;Tobe</strain>
    </source>
</reference>
<reference evidence="1" key="2">
    <citation type="submission" date="2023-05" db="EMBL/GenBank/DDBJ databases">
        <authorList>
            <person name="Fouks B."/>
        </authorList>
    </citation>
    <scope>NUCLEOTIDE SEQUENCE</scope>
    <source>
        <strain evidence="1">Stay&amp;Tobe</strain>
        <tissue evidence="1">Testes</tissue>
    </source>
</reference>
<name>A0AAD7ZUL5_DIPPU</name>
<gene>
    <name evidence="1" type="ORF">L9F63_020185</name>
</gene>
<evidence type="ECO:0000313" key="1">
    <source>
        <dbReference type="EMBL" id="KAJ9586163.1"/>
    </source>
</evidence>
<dbReference type="EMBL" id="JASPKZ010007195">
    <property type="protein sequence ID" value="KAJ9586163.1"/>
    <property type="molecule type" value="Genomic_DNA"/>
</dbReference>
<keyword evidence="2" id="KW-1185">Reference proteome</keyword>
<accession>A0AAD7ZUL5</accession>